<protein>
    <submittedName>
        <fullName evidence="2">Translation initiation factor IF-3, mitochondrial</fullName>
    </submittedName>
</protein>
<keyword evidence="2" id="KW-0648">Protein biosynthesis</keyword>
<organism evidence="2 3">
    <name type="scientific">Platysternon megacephalum</name>
    <name type="common">big-headed turtle</name>
    <dbReference type="NCBI Taxonomy" id="55544"/>
    <lineage>
        <taxon>Eukaryota</taxon>
        <taxon>Metazoa</taxon>
        <taxon>Chordata</taxon>
        <taxon>Craniata</taxon>
        <taxon>Vertebrata</taxon>
        <taxon>Euteleostomi</taxon>
        <taxon>Archelosauria</taxon>
        <taxon>Testudinata</taxon>
        <taxon>Testudines</taxon>
        <taxon>Cryptodira</taxon>
        <taxon>Durocryptodira</taxon>
        <taxon>Testudinoidea</taxon>
        <taxon>Platysternidae</taxon>
        <taxon>Platysternon</taxon>
    </lineage>
</organism>
<keyword evidence="3" id="KW-1185">Reference proteome</keyword>
<accession>A0A4D9EWR5</accession>
<proteinExistence type="predicted"/>
<evidence type="ECO:0000313" key="3">
    <source>
        <dbReference type="Proteomes" id="UP000297703"/>
    </source>
</evidence>
<sequence length="96" mass="10593">MEVILCLIAHGGKILHLIWAVLLVPCALVTPTWPPKTYFHGTELKALQEEEDGTSWTEIGEQLALRCGASESFHSNSSVASYSKEQTRSKLIAPTR</sequence>
<dbReference type="GO" id="GO:0003743">
    <property type="term" value="F:translation initiation factor activity"/>
    <property type="evidence" value="ECO:0007669"/>
    <property type="project" value="UniProtKB-KW"/>
</dbReference>
<comment type="caution">
    <text evidence="2">The sequence shown here is derived from an EMBL/GenBank/DDBJ whole genome shotgun (WGS) entry which is preliminary data.</text>
</comment>
<reference evidence="2 3" key="2">
    <citation type="submission" date="2019-04" db="EMBL/GenBank/DDBJ databases">
        <title>The genome sequence of big-headed turtle.</title>
        <authorList>
            <person name="Gong S."/>
        </authorList>
    </citation>
    <scope>NUCLEOTIDE SEQUENCE [LARGE SCALE GENOMIC DNA]</scope>
    <source>
        <strain evidence="2">DO16091913</strain>
        <tissue evidence="2">Muscle</tissue>
    </source>
</reference>
<dbReference type="AlphaFoldDB" id="A0A4D9EWR5"/>
<feature type="compositionally biased region" description="Polar residues" evidence="1">
    <location>
        <begin position="73"/>
        <end position="84"/>
    </location>
</feature>
<evidence type="ECO:0000313" key="2">
    <source>
        <dbReference type="EMBL" id="TFK10410.1"/>
    </source>
</evidence>
<gene>
    <name evidence="2" type="ORF">DR999_PMT06328</name>
</gene>
<reference evidence="2 3" key="1">
    <citation type="submission" date="2019-04" db="EMBL/GenBank/DDBJ databases">
        <title>Draft genome of the big-headed turtle Platysternon megacephalum.</title>
        <authorList>
            <person name="Gong S."/>
        </authorList>
    </citation>
    <scope>NUCLEOTIDE SEQUENCE [LARGE SCALE GENOMIC DNA]</scope>
    <source>
        <strain evidence="2">DO16091913</strain>
        <tissue evidence="2">Muscle</tissue>
    </source>
</reference>
<evidence type="ECO:0000256" key="1">
    <source>
        <dbReference type="SAM" id="MobiDB-lite"/>
    </source>
</evidence>
<dbReference type="EMBL" id="QXTE01000040">
    <property type="protein sequence ID" value="TFK10410.1"/>
    <property type="molecule type" value="Genomic_DNA"/>
</dbReference>
<name>A0A4D9EWR5_9SAUR</name>
<feature type="region of interest" description="Disordered" evidence="1">
    <location>
        <begin position="73"/>
        <end position="96"/>
    </location>
</feature>
<keyword evidence="2" id="KW-0396">Initiation factor</keyword>
<dbReference type="Proteomes" id="UP000297703">
    <property type="component" value="Unassembled WGS sequence"/>
</dbReference>